<proteinExistence type="predicted"/>
<comment type="caution">
    <text evidence="1">The sequence shown here is derived from an EMBL/GenBank/DDBJ whole genome shotgun (WGS) entry which is preliminary data.</text>
</comment>
<name>A0A398DLR3_9BACT</name>
<dbReference type="RefSeq" id="WP_119090044.1">
    <property type="nucleotide sequence ID" value="NZ_QXIW01000033.1"/>
</dbReference>
<organism evidence="1 2">
    <name type="scientific">Candidatus Cryosericum hinesii</name>
    <dbReference type="NCBI Taxonomy" id="2290915"/>
    <lineage>
        <taxon>Bacteria</taxon>
        <taxon>Pseudomonadati</taxon>
        <taxon>Caldisericota/Cryosericota group</taxon>
        <taxon>Candidatus Cryosericota</taxon>
        <taxon>Candidatus Cryosericia</taxon>
        <taxon>Candidatus Cryosericales</taxon>
        <taxon>Candidatus Cryosericaceae</taxon>
        <taxon>Candidatus Cryosericum</taxon>
    </lineage>
</organism>
<dbReference type="EMBL" id="QXIW01000033">
    <property type="protein sequence ID" value="RIE11781.1"/>
    <property type="molecule type" value="Genomic_DNA"/>
</dbReference>
<dbReference type="Proteomes" id="UP000266042">
    <property type="component" value="Unassembled WGS sequence"/>
</dbReference>
<dbReference type="InterPro" id="IPR036410">
    <property type="entry name" value="HSP_DnaJ_Cys-rich_dom_sf"/>
</dbReference>
<accession>A0A398DLR3</accession>
<dbReference type="SUPFAM" id="SSF57938">
    <property type="entry name" value="DnaJ/Hsp40 cysteine-rich domain"/>
    <property type="match status" value="1"/>
</dbReference>
<protein>
    <submittedName>
        <fullName evidence="1">Uncharacterized protein</fullName>
    </submittedName>
</protein>
<evidence type="ECO:0000313" key="2">
    <source>
        <dbReference type="Proteomes" id="UP000266042"/>
    </source>
</evidence>
<evidence type="ECO:0000313" key="1">
    <source>
        <dbReference type="EMBL" id="RIE11781.1"/>
    </source>
</evidence>
<dbReference type="AlphaFoldDB" id="A0A398DLR3"/>
<sequence>MRVEREPPDQMINSFIHWRTKLEQMRSSGHWEGMAVMHWLNHMGQFRSELAPWEWIWCPDCGGRGLWVDHGNHWCPRCSGTRILLAEELTDSADIALVHRTAPPPDWGRLWSRVETRPAPELKVEGEL</sequence>
<reference evidence="1 2" key="1">
    <citation type="submission" date="2018-09" db="EMBL/GenBank/DDBJ databases">
        <title>Discovery and Ecogenomic Context for Candidatus Cryosericales, a Global Caldiserica Order Active in Thawing Permafrost.</title>
        <authorList>
            <person name="Martinez M.A."/>
            <person name="Woodcroft B.J."/>
            <person name="Ignacio Espinoza J.C."/>
            <person name="Zayed A."/>
            <person name="Singleton C.M."/>
            <person name="Boyd J."/>
            <person name="Li Y.-F."/>
            <person name="Purvine S."/>
            <person name="Maughan H."/>
            <person name="Hodgkins S.B."/>
            <person name="Anderson D."/>
            <person name="Sederholm M."/>
            <person name="Temperton B."/>
            <person name="Saleska S.R."/>
            <person name="Tyson G.W."/>
            <person name="Rich V.I."/>
        </authorList>
    </citation>
    <scope>NUCLEOTIDE SEQUENCE [LARGE SCALE GENOMIC DNA]</scope>
    <source>
        <strain evidence="1 2">SMC3</strain>
    </source>
</reference>
<gene>
    <name evidence="1" type="ORF">SMC3_08310</name>
</gene>